<evidence type="ECO:0000313" key="2">
    <source>
        <dbReference type="Proteomes" id="UP000186601"/>
    </source>
</evidence>
<protein>
    <submittedName>
        <fullName evidence="1">Uncharacterized protein</fullName>
    </submittedName>
</protein>
<dbReference type="AlphaFoldDB" id="A0A2R6NYJ8"/>
<dbReference type="EMBL" id="MLYV02000655">
    <property type="protein sequence ID" value="PSR80402.1"/>
    <property type="molecule type" value="Genomic_DNA"/>
</dbReference>
<organism evidence="1 2">
    <name type="scientific">Hermanssonia centrifuga</name>
    <dbReference type="NCBI Taxonomy" id="98765"/>
    <lineage>
        <taxon>Eukaryota</taxon>
        <taxon>Fungi</taxon>
        <taxon>Dikarya</taxon>
        <taxon>Basidiomycota</taxon>
        <taxon>Agaricomycotina</taxon>
        <taxon>Agaricomycetes</taxon>
        <taxon>Polyporales</taxon>
        <taxon>Meruliaceae</taxon>
        <taxon>Hermanssonia</taxon>
    </lineage>
</organism>
<gene>
    <name evidence="1" type="ORF">PHLCEN_2v6735</name>
</gene>
<sequence length="69" mass="7516">MVVTIGTPTLVHPVSFPALSTVCGHEDEVRVETTGSIVLILSEKEVDELLVMKVTYRVSVGVGVHDIRR</sequence>
<evidence type="ECO:0000313" key="1">
    <source>
        <dbReference type="EMBL" id="PSR80402.1"/>
    </source>
</evidence>
<proteinExistence type="predicted"/>
<name>A0A2R6NYJ8_9APHY</name>
<reference evidence="1 2" key="1">
    <citation type="submission" date="2018-02" db="EMBL/GenBank/DDBJ databases">
        <title>Genome sequence of the basidiomycete white-rot fungus Phlebia centrifuga.</title>
        <authorList>
            <person name="Granchi Z."/>
            <person name="Peng M."/>
            <person name="de Vries R.P."/>
            <person name="Hilden K."/>
            <person name="Makela M.R."/>
            <person name="Grigoriev I."/>
            <person name="Riley R."/>
        </authorList>
    </citation>
    <scope>NUCLEOTIDE SEQUENCE [LARGE SCALE GENOMIC DNA]</scope>
    <source>
        <strain evidence="1 2">FBCC195</strain>
    </source>
</reference>
<keyword evidence="2" id="KW-1185">Reference proteome</keyword>
<comment type="caution">
    <text evidence="1">The sequence shown here is derived from an EMBL/GenBank/DDBJ whole genome shotgun (WGS) entry which is preliminary data.</text>
</comment>
<dbReference type="OrthoDB" id="10619883at2759"/>
<dbReference type="Proteomes" id="UP000186601">
    <property type="component" value="Unassembled WGS sequence"/>
</dbReference>
<accession>A0A2R6NYJ8</accession>